<comment type="similarity">
    <text evidence="10">Belongs to the PlsX family.</text>
</comment>
<dbReference type="InterPro" id="IPR012281">
    <property type="entry name" value="Phospholipid_synth_PlsX-like"/>
</dbReference>
<evidence type="ECO:0000256" key="10">
    <source>
        <dbReference type="HAMAP-Rule" id="MF_00019"/>
    </source>
</evidence>
<dbReference type="HAMAP" id="MF_00019">
    <property type="entry name" value="PlsX"/>
    <property type="match status" value="1"/>
</dbReference>
<evidence type="ECO:0000256" key="3">
    <source>
        <dbReference type="ARBA" id="ARBA00022516"/>
    </source>
</evidence>
<keyword evidence="6 10" id="KW-0594">Phospholipid biosynthesis</keyword>
<name>A0ABR7NHW6_9FIRM</name>
<evidence type="ECO:0000256" key="1">
    <source>
        <dbReference type="ARBA" id="ARBA00001232"/>
    </source>
</evidence>
<protein>
    <recommendedName>
        <fullName evidence="8 10">Phosphate acyltransferase</fullName>
        <ecNumber evidence="8 10">2.3.1.274</ecNumber>
    </recommendedName>
    <alternativeName>
        <fullName evidence="10">Acyl-ACP phosphotransacylase</fullName>
    </alternativeName>
    <alternativeName>
        <fullName evidence="10">Acyl-[acyl-carrier-protein]--phosphate acyltransferase</fullName>
    </alternativeName>
    <alternativeName>
        <fullName evidence="10">Phosphate-acyl-ACP acyltransferase</fullName>
    </alternativeName>
</protein>
<dbReference type="EC" id="2.3.1.274" evidence="8 10"/>
<comment type="caution">
    <text evidence="11">The sequence shown here is derived from an EMBL/GenBank/DDBJ whole genome shotgun (WGS) entry which is preliminary data.</text>
</comment>
<proteinExistence type="inferred from homology"/>
<dbReference type="InterPro" id="IPR003664">
    <property type="entry name" value="FA_synthesis"/>
</dbReference>
<organism evidence="11 12">
    <name type="scientific">Yanshouia hominis</name>
    <dbReference type="NCBI Taxonomy" id="2763673"/>
    <lineage>
        <taxon>Bacteria</taxon>
        <taxon>Bacillati</taxon>
        <taxon>Bacillota</taxon>
        <taxon>Clostridia</taxon>
        <taxon>Eubacteriales</taxon>
        <taxon>Oscillospiraceae</taxon>
        <taxon>Yanshouia</taxon>
    </lineage>
</organism>
<evidence type="ECO:0000256" key="4">
    <source>
        <dbReference type="ARBA" id="ARBA00022679"/>
    </source>
</evidence>
<evidence type="ECO:0000256" key="2">
    <source>
        <dbReference type="ARBA" id="ARBA00022490"/>
    </source>
</evidence>
<comment type="pathway">
    <text evidence="10">Lipid metabolism; phospholipid metabolism.</text>
</comment>
<comment type="function">
    <text evidence="10">Catalyzes the reversible formation of acyl-phosphate (acyl-PO(4)) from acyl-[acyl-carrier-protein] (acyl-ACP). This enzyme utilizes acyl-ACP as fatty acyl donor, but not acyl-CoA.</text>
</comment>
<accession>A0ABR7NHW6</accession>
<comment type="subunit">
    <text evidence="9 10">Homodimer. Probably interacts with PlsY.</text>
</comment>
<evidence type="ECO:0000313" key="12">
    <source>
        <dbReference type="Proteomes" id="UP000658131"/>
    </source>
</evidence>
<dbReference type="EMBL" id="JACRTB010000008">
    <property type="protein sequence ID" value="MBC8576004.1"/>
    <property type="molecule type" value="Genomic_DNA"/>
</dbReference>
<dbReference type="Pfam" id="PF02504">
    <property type="entry name" value="FA_synthesis"/>
    <property type="match status" value="1"/>
</dbReference>
<dbReference type="PIRSF" id="PIRSF002465">
    <property type="entry name" value="Phsphlp_syn_PlsX"/>
    <property type="match status" value="1"/>
</dbReference>
<reference evidence="11 12" key="1">
    <citation type="submission" date="2020-08" db="EMBL/GenBank/DDBJ databases">
        <title>Genome public.</title>
        <authorList>
            <person name="Liu C."/>
            <person name="Sun Q."/>
        </authorList>
    </citation>
    <scope>NUCLEOTIDE SEQUENCE [LARGE SCALE GENOMIC DNA]</scope>
    <source>
        <strain evidence="11 12">BX1</strain>
    </source>
</reference>
<evidence type="ECO:0000256" key="9">
    <source>
        <dbReference type="ARBA" id="ARBA00046608"/>
    </source>
</evidence>
<keyword evidence="2 10" id="KW-0963">Cytoplasm</keyword>
<dbReference type="Proteomes" id="UP000658131">
    <property type="component" value="Unassembled WGS sequence"/>
</dbReference>
<dbReference type="PANTHER" id="PTHR30100">
    <property type="entry name" value="FATTY ACID/PHOSPHOLIPID SYNTHESIS PROTEIN PLSX"/>
    <property type="match status" value="1"/>
</dbReference>
<keyword evidence="5 10" id="KW-0443">Lipid metabolism</keyword>
<keyword evidence="4 10" id="KW-0808">Transferase</keyword>
<dbReference type="NCBIfam" id="TIGR00182">
    <property type="entry name" value="plsX"/>
    <property type="match status" value="1"/>
</dbReference>
<keyword evidence="3 10" id="KW-0444">Lipid biosynthesis</keyword>
<evidence type="ECO:0000313" key="11">
    <source>
        <dbReference type="EMBL" id="MBC8576004.1"/>
    </source>
</evidence>
<dbReference type="Gene3D" id="3.40.718.10">
    <property type="entry name" value="Isopropylmalate Dehydrogenase"/>
    <property type="match status" value="1"/>
</dbReference>
<comment type="catalytic activity">
    <reaction evidence="1 10">
        <text>a fatty acyl-[ACP] + phosphate = an acyl phosphate + holo-[ACP]</text>
        <dbReference type="Rhea" id="RHEA:42292"/>
        <dbReference type="Rhea" id="RHEA-COMP:9685"/>
        <dbReference type="Rhea" id="RHEA-COMP:14125"/>
        <dbReference type="ChEBI" id="CHEBI:43474"/>
        <dbReference type="ChEBI" id="CHEBI:59918"/>
        <dbReference type="ChEBI" id="CHEBI:64479"/>
        <dbReference type="ChEBI" id="CHEBI:138651"/>
        <dbReference type="EC" id="2.3.1.274"/>
    </reaction>
</comment>
<keyword evidence="7 10" id="KW-1208">Phospholipid metabolism</keyword>
<gene>
    <name evidence="10 11" type="primary">plsX</name>
    <name evidence="11" type="ORF">H8717_06225</name>
</gene>
<evidence type="ECO:0000256" key="7">
    <source>
        <dbReference type="ARBA" id="ARBA00023264"/>
    </source>
</evidence>
<evidence type="ECO:0000256" key="8">
    <source>
        <dbReference type="ARBA" id="ARBA00024069"/>
    </source>
</evidence>
<evidence type="ECO:0000256" key="6">
    <source>
        <dbReference type="ARBA" id="ARBA00023209"/>
    </source>
</evidence>
<sequence>MRIIIDGMGGDLAPLEPLRGAAEAVRELGVEMIVTGGEAKLRACAGENGIPLDGITFVDAPRVIPMEAEPTSLLKEYSDCSMAVGMKMAADGEGDAFVSAGSTGALLVGATFLVKRIKGVKRPAIGTMIPAQGGRFYLLCDAGANHDCRPEMLTQFAVMGSAYYEKIIGTERPRVGLINIGAEETKGTELQVAALPLLKNLPGIHFIGNVEARDLPLGGCDVAVCDGFIGNIVLKLTEGMGKFIGGAVKEVLMQNLKTKLGALLIASEFGAFKKTLDYKETGGAPILGVTRPVIKAHGSSDARAFKNAIRQAKSCVERDVSGAIEAGVARQKAAARENV</sequence>
<dbReference type="SUPFAM" id="SSF53659">
    <property type="entry name" value="Isocitrate/Isopropylmalate dehydrogenase-like"/>
    <property type="match status" value="1"/>
</dbReference>
<dbReference type="GO" id="GO:0016746">
    <property type="term" value="F:acyltransferase activity"/>
    <property type="evidence" value="ECO:0007669"/>
    <property type="project" value="UniProtKB-KW"/>
</dbReference>
<keyword evidence="12" id="KW-1185">Reference proteome</keyword>
<dbReference type="PANTHER" id="PTHR30100:SF1">
    <property type="entry name" value="PHOSPHATE ACYLTRANSFERASE"/>
    <property type="match status" value="1"/>
</dbReference>
<dbReference type="RefSeq" id="WP_262399564.1">
    <property type="nucleotide sequence ID" value="NZ_JACRTB010000008.1"/>
</dbReference>
<keyword evidence="11" id="KW-0012">Acyltransferase</keyword>
<evidence type="ECO:0000256" key="5">
    <source>
        <dbReference type="ARBA" id="ARBA00023098"/>
    </source>
</evidence>
<comment type="subcellular location">
    <subcellularLocation>
        <location evidence="10">Cytoplasm</location>
    </subcellularLocation>
    <text evidence="10">Associated with the membrane possibly through PlsY.</text>
</comment>